<dbReference type="SUPFAM" id="SSF51445">
    <property type="entry name" value="(Trans)glycosidases"/>
    <property type="match status" value="1"/>
</dbReference>
<dbReference type="Gene3D" id="3.20.20.80">
    <property type="entry name" value="Glycosidases"/>
    <property type="match status" value="2"/>
</dbReference>
<dbReference type="InterPro" id="IPR017853">
    <property type="entry name" value="GH"/>
</dbReference>
<name>A0AAV2HKE1_LYMST</name>
<evidence type="ECO:0000313" key="4">
    <source>
        <dbReference type="EMBL" id="CAL1533888.1"/>
    </source>
</evidence>
<dbReference type="InterPro" id="IPR013780">
    <property type="entry name" value="Glyco_hydro_b"/>
</dbReference>
<evidence type="ECO:0000256" key="2">
    <source>
        <dbReference type="SAM" id="Phobius"/>
    </source>
</evidence>
<proteinExistence type="predicted"/>
<dbReference type="InterPro" id="IPR006047">
    <property type="entry name" value="GH13_cat_dom"/>
</dbReference>
<dbReference type="Pfam" id="PF16028">
    <property type="entry name" value="SLC3A2_N"/>
    <property type="match status" value="1"/>
</dbReference>
<evidence type="ECO:0000259" key="3">
    <source>
        <dbReference type="SMART" id="SM00642"/>
    </source>
</evidence>
<keyword evidence="2" id="KW-1133">Transmembrane helix</keyword>
<reference evidence="4 5" key="1">
    <citation type="submission" date="2024-04" db="EMBL/GenBank/DDBJ databases">
        <authorList>
            <consortium name="Genoscope - CEA"/>
            <person name="William W."/>
        </authorList>
    </citation>
    <scope>NUCLEOTIDE SEQUENCE [LARGE SCALE GENOMIC DNA]</scope>
</reference>
<feature type="compositionally biased region" description="Polar residues" evidence="1">
    <location>
        <begin position="40"/>
        <end position="57"/>
    </location>
</feature>
<dbReference type="GO" id="GO:0006865">
    <property type="term" value="P:amino acid transport"/>
    <property type="evidence" value="ECO:0007669"/>
    <property type="project" value="TreeGrafter"/>
</dbReference>
<dbReference type="InterPro" id="IPR031984">
    <property type="entry name" value="SLC3A2_N"/>
</dbReference>
<keyword evidence="2" id="KW-0472">Membrane</keyword>
<dbReference type="Gene3D" id="2.60.40.1180">
    <property type="entry name" value="Golgi alpha-mannosidase II"/>
    <property type="match status" value="1"/>
</dbReference>
<dbReference type="PANTHER" id="PTHR10357:SF179">
    <property type="entry name" value="NEUTRAL AND BASIC AMINO ACID TRANSPORT PROTEIN RBAT"/>
    <property type="match status" value="1"/>
</dbReference>
<dbReference type="Pfam" id="PF00128">
    <property type="entry name" value="Alpha-amylase"/>
    <property type="match status" value="1"/>
</dbReference>
<comment type="caution">
    <text evidence="4">The sequence shown here is derived from an EMBL/GenBank/DDBJ whole genome shotgun (WGS) entry which is preliminary data.</text>
</comment>
<feature type="transmembrane region" description="Helical" evidence="2">
    <location>
        <begin position="129"/>
        <end position="155"/>
    </location>
</feature>
<protein>
    <recommendedName>
        <fullName evidence="3">Glycosyl hydrolase family 13 catalytic domain-containing protein</fullName>
    </recommendedName>
</protein>
<dbReference type="AlphaFoldDB" id="A0AAV2HKE1"/>
<gene>
    <name evidence="4" type="ORF">GSLYS_00007848001</name>
</gene>
<feature type="region of interest" description="Disordered" evidence="1">
    <location>
        <begin position="27"/>
        <end position="71"/>
    </location>
</feature>
<keyword evidence="5" id="KW-1185">Reference proteome</keyword>
<dbReference type="EMBL" id="CAXITT010000155">
    <property type="protein sequence ID" value="CAL1533888.1"/>
    <property type="molecule type" value="Genomic_DNA"/>
</dbReference>
<dbReference type="SMART" id="SM00642">
    <property type="entry name" value="Aamy"/>
    <property type="match status" value="1"/>
</dbReference>
<dbReference type="Proteomes" id="UP001497497">
    <property type="component" value="Unassembled WGS sequence"/>
</dbReference>
<sequence>MDHNGITMLSAKQLHADVPPPLAYTNAAFDPDGAKRGSVGNISTASRGSGKSGTNGKVPQAPGVPNAPGLENIYSELPPQKRDSGSVEFDIPKKVQSRERLKSISDGPYRGMGKEELLRYSSKPLWRNLRYVCISIVLTGWLALLITVIALVLTYPQCKAAQERDWWQKTVIYRVYVRSFQDSNNDGNGDINGLRKQLDYLNDLGVNTIALSPIYRLALDATSDTQIVSHTDIDPMFGTLDDFKLLVNETHSRGMHITLDFIPNHTSKNHSWFLQSKEDKDGRLNPYRSYYVWSDGRGTNGLLEPNNWVSVYQCSAWTKDDLLNTFYLHQFESTEPELNLRSEKVRVELEAILHFWLDLGVDGFYIRDSDYLFEDYDLRDDTAVDNATNTDCKPAVPVYEALNHKHTKGLSEVFDILARWRAYLDDYGNKTGKYRIMFADVEGPYKHVMNYYGIFNRDGVDFPLNTFSLDLNDTTGGLGVGKMVTAWMDNMSTQRWPSWMGGDDRSERLVDRLGNKMAGPYLILVMLLPGTPYLYYGDEIGLKSVVTPNVTSSVRSARLPMRGPMPWSNRTDAGFCADFCKEFWMQLHPDFKEDMNVEAQKRNPESLWNLFKNLTSLRKDKPAFEFGDYVLVLNDEEAFAFVREFDGEKGYLVALNFVNTETKKTLAGKHSTIPGSATIEITWGSSRRQGGSAGLDPLALAPFEGIVVSWDYKAKEL</sequence>
<dbReference type="PANTHER" id="PTHR10357">
    <property type="entry name" value="ALPHA-AMYLASE FAMILY MEMBER"/>
    <property type="match status" value="1"/>
</dbReference>
<dbReference type="InterPro" id="IPR045857">
    <property type="entry name" value="O16G_dom_2"/>
</dbReference>
<accession>A0AAV2HKE1</accession>
<feature type="domain" description="Glycosyl hydrolase family 13 catalytic" evidence="3">
    <location>
        <begin position="174"/>
        <end position="562"/>
    </location>
</feature>
<dbReference type="Gene3D" id="3.90.400.10">
    <property type="entry name" value="Oligo-1,6-glucosidase, Domain 2"/>
    <property type="match status" value="1"/>
</dbReference>
<evidence type="ECO:0000313" key="5">
    <source>
        <dbReference type="Proteomes" id="UP001497497"/>
    </source>
</evidence>
<keyword evidence="2" id="KW-0812">Transmembrane</keyword>
<dbReference type="GO" id="GO:0005975">
    <property type="term" value="P:carbohydrate metabolic process"/>
    <property type="evidence" value="ECO:0007669"/>
    <property type="project" value="InterPro"/>
</dbReference>
<organism evidence="4 5">
    <name type="scientific">Lymnaea stagnalis</name>
    <name type="common">Great pond snail</name>
    <name type="synonym">Helix stagnalis</name>
    <dbReference type="NCBI Taxonomy" id="6523"/>
    <lineage>
        <taxon>Eukaryota</taxon>
        <taxon>Metazoa</taxon>
        <taxon>Spiralia</taxon>
        <taxon>Lophotrochozoa</taxon>
        <taxon>Mollusca</taxon>
        <taxon>Gastropoda</taxon>
        <taxon>Heterobranchia</taxon>
        <taxon>Euthyneura</taxon>
        <taxon>Panpulmonata</taxon>
        <taxon>Hygrophila</taxon>
        <taxon>Lymnaeoidea</taxon>
        <taxon>Lymnaeidae</taxon>
        <taxon>Lymnaea</taxon>
    </lineage>
</organism>
<evidence type="ECO:0000256" key="1">
    <source>
        <dbReference type="SAM" id="MobiDB-lite"/>
    </source>
</evidence>